<dbReference type="PANTHER" id="PTHR37305">
    <property type="entry name" value="INTEGRAL MEMBRANE PROTEIN-RELATED"/>
    <property type="match status" value="1"/>
</dbReference>
<evidence type="ECO:0000313" key="3">
    <source>
        <dbReference type="Proteomes" id="UP000293638"/>
    </source>
</evidence>
<dbReference type="OrthoDB" id="5242366at2"/>
<protein>
    <submittedName>
        <fullName evidence="2">ABC-2 type transport system permease protein</fullName>
    </submittedName>
</protein>
<feature type="transmembrane region" description="Helical" evidence="1">
    <location>
        <begin position="107"/>
        <end position="140"/>
    </location>
</feature>
<feature type="transmembrane region" description="Helical" evidence="1">
    <location>
        <begin position="242"/>
        <end position="260"/>
    </location>
</feature>
<dbReference type="Proteomes" id="UP000293638">
    <property type="component" value="Unassembled WGS sequence"/>
</dbReference>
<feature type="transmembrane region" description="Helical" evidence="1">
    <location>
        <begin position="20"/>
        <end position="37"/>
    </location>
</feature>
<keyword evidence="1" id="KW-0472">Membrane</keyword>
<feature type="transmembrane region" description="Helical" evidence="1">
    <location>
        <begin position="187"/>
        <end position="207"/>
    </location>
</feature>
<reference evidence="2 3" key="1">
    <citation type="submission" date="2019-02" db="EMBL/GenBank/DDBJ databases">
        <title>Genomic Encyclopedia of Type Strains, Phase IV (KMG-IV): sequencing the most valuable type-strain genomes for metagenomic binning, comparative biology and taxonomic classification.</title>
        <authorList>
            <person name="Goeker M."/>
        </authorList>
    </citation>
    <scope>NUCLEOTIDE SEQUENCE [LARGE SCALE GENOMIC DNA]</scope>
    <source>
        <strain evidence="2 3">DSM 45622</strain>
    </source>
</reference>
<dbReference type="Pfam" id="PF12730">
    <property type="entry name" value="ABC2_membrane_4"/>
    <property type="match status" value="1"/>
</dbReference>
<dbReference type="AlphaFoldDB" id="A0A4Q7NQP3"/>
<feature type="transmembrane region" description="Helical" evidence="1">
    <location>
        <begin position="213"/>
        <end position="235"/>
    </location>
</feature>
<accession>A0A4Q7NQP3</accession>
<sequence>MTTVLRWELRTLASLWRVRIAALLCLVGPFAFVVLLESQSQLPVDTLFGRWVKESGYALPLLVLGFVAQWAFPALTCVVAGDIFSVEDAHGTWKTLLTRSRSRGEVFTGKVLAAACWTVFLVALLAVSSTLAGVLLVGSHPLVGLSGNVLSPGSALGLDLGAWLTCLPPALGFTSLGVALSVVSRSSVVGVVAPVVLGLLMQLYAFLGRSDLLGHLLLTLDFGAWHGLAAAPVFLRPLVESLAVSAAYVVVLVSVAWWRFHDRDEVG</sequence>
<name>A0A4Q7NQP3_9ACTN</name>
<proteinExistence type="predicted"/>
<keyword evidence="1" id="KW-0812">Transmembrane</keyword>
<organism evidence="2 3">
    <name type="scientific">Motilibacter rhizosphaerae</name>
    <dbReference type="NCBI Taxonomy" id="598652"/>
    <lineage>
        <taxon>Bacteria</taxon>
        <taxon>Bacillati</taxon>
        <taxon>Actinomycetota</taxon>
        <taxon>Actinomycetes</taxon>
        <taxon>Motilibacterales</taxon>
        <taxon>Motilibacteraceae</taxon>
        <taxon>Motilibacter</taxon>
    </lineage>
</organism>
<comment type="caution">
    <text evidence="2">The sequence shown here is derived from an EMBL/GenBank/DDBJ whole genome shotgun (WGS) entry which is preliminary data.</text>
</comment>
<keyword evidence="1" id="KW-1133">Transmembrane helix</keyword>
<dbReference type="PANTHER" id="PTHR37305:SF1">
    <property type="entry name" value="MEMBRANE PROTEIN"/>
    <property type="match status" value="1"/>
</dbReference>
<feature type="transmembrane region" description="Helical" evidence="1">
    <location>
        <begin position="57"/>
        <end position="86"/>
    </location>
</feature>
<feature type="transmembrane region" description="Helical" evidence="1">
    <location>
        <begin position="160"/>
        <end position="180"/>
    </location>
</feature>
<dbReference type="EMBL" id="SGXD01000003">
    <property type="protein sequence ID" value="RZS86910.1"/>
    <property type="molecule type" value="Genomic_DNA"/>
</dbReference>
<keyword evidence="3" id="KW-1185">Reference proteome</keyword>
<evidence type="ECO:0000313" key="2">
    <source>
        <dbReference type="EMBL" id="RZS86910.1"/>
    </source>
</evidence>
<evidence type="ECO:0000256" key="1">
    <source>
        <dbReference type="SAM" id="Phobius"/>
    </source>
</evidence>
<gene>
    <name evidence="2" type="ORF">EV189_2328</name>
</gene>
<dbReference type="RefSeq" id="WP_130493120.1">
    <property type="nucleotide sequence ID" value="NZ_SGXD01000003.1"/>
</dbReference>